<dbReference type="Pfam" id="PF03309">
    <property type="entry name" value="Pan_kinase"/>
    <property type="match status" value="1"/>
</dbReference>
<dbReference type="InterPro" id="IPR043129">
    <property type="entry name" value="ATPase_NBD"/>
</dbReference>
<dbReference type="InterPro" id="IPR004619">
    <property type="entry name" value="Type_III_PanK"/>
</dbReference>
<comment type="cofactor">
    <cofactor evidence="2">
        <name>K(+)</name>
        <dbReference type="ChEBI" id="CHEBI:29103"/>
    </cofactor>
</comment>
<organism evidence="17 18">
    <name type="scientific">Plebeiibacterium sediminum</name>
    <dbReference type="NCBI Taxonomy" id="2992112"/>
    <lineage>
        <taxon>Bacteria</taxon>
        <taxon>Pseudomonadati</taxon>
        <taxon>Bacteroidota</taxon>
        <taxon>Bacteroidia</taxon>
        <taxon>Marinilabiliales</taxon>
        <taxon>Marinilabiliaceae</taxon>
        <taxon>Plebeiibacterium</taxon>
    </lineage>
</organism>
<keyword evidence="16" id="KW-0479">Metal-binding</keyword>
<evidence type="ECO:0000256" key="3">
    <source>
        <dbReference type="ARBA" id="ARBA00004496"/>
    </source>
</evidence>
<feature type="binding site" evidence="16">
    <location>
        <position position="175"/>
    </location>
    <ligand>
        <name>substrate</name>
    </ligand>
</feature>
<keyword evidence="9 16" id="KW-0547">Nucleotide-binding</keyword>
<keyword evidence="18" id="KW-1185">Reference proteome</keyword>
<evidence type="ECO:0000256" key="7">
    <source>
        <dbReference type="ARBA" id="ARBA00022490"/>
    </source>
</evidence>
<evidence type="ECO:0000256" key="6">
    <source>
        <dbReference type="ARBA" id="ARBA00012102"/>
    </source>
</evidence>
<comment type="function">
    <text evidence="16">Catalyzes the phosphorylation of pantothenate (Pan), the first step in CoA biosynthesis.</text>
</comment>
<evidence type="ECO:0000256" key="13">
    <source>
        <dbReference type="ARBA" id="ARBA00022993"/>
    </source>
</evidence>
<comment type="pathway">
    <text evidence="4 16">Cofactor biosynthesis; coenzyme A biosynthesis; CoA from (R)-pantothenate: step 1/5.</text>
</comment>
<dbReference type="Proteomes" id="UP001209229">
    <property type="component" value="Unassembled WGS sequence"/>
</dbReference>
<dbReference type="AlphaFoldDB" id="A0AAE3SGR6"/>
<dbReference type="PANTHER" id="PTHR34265">
    <property type="entry name" value="TYPE III PANTOTHENATE KINASE"/>
    <property type="match status" value="1"/>
</dbReference>
<evidence type="ECO:0000256" key="8">
    <source>
        <dbReference type="ARBA" id="ARBA00022679"/>
    </source>
</evidence>
<dbReference type="GO" id="GO:0004594">
    <property type="term" value="F:pantothenate kinase activity"/>
    <property type="evidence" value="ECO:0007669"/>
    <property type="project" value="UniProtKB-UniRule"/>
</dbReference>
<evidence type="ECO:0000256" key="16">
    <source>
        <dbReference type="HAMAP-Rule" id="MF_01274"/>
    </source>
</evidence>
<gene>
    <name evidence="16" type="primary">coaX</name>
    <name evidence="17" type="ORF">OM075_18105</name>
</gene>
<feature type="binding site" evidence="16">
    <location>
        <begin position="97"/>
        <end position="100"/>
    </location>
    <ligand>
        <name>substrate</name>
    </ligand>
</feature>
<evidence type="ECO:0000313" key="18">
    <source>
        <dbReference type="Proteomes" id="UP001209229"/>
    </source>
</evidence>
<feature type="binding site" evidence="16">
    <location>
        <begin position="6"/>
        <end position="13"/>
    </location>
    <ligand>
        <name>ATP</name>
        <dbReference type="ChEBI" id="CHEBI:30616"/>
    </ligand>
</feature>
<dbReference type="GO" id="GO:0005737">
    <property type="term" value="C:cytoplasm"/>
    <property type="evidence" value="ECO:0007669"/>
    <property type="project" value="UniProtKB-SubCell"/>
</dbReference>
<keyword evidence="10 16" id="KW-0418">Kinase</keyword>
<keyword evidence="8 16" id="KW-0808">Transferase</keyword>
<dbReference type="CDD" id="cd24015">
    <property type="entry name" value="ASKHA_NBD_PanK-III"/>
    <property type="match status" value="1"/>
</dbReference>
<dbReference type="SUPFAM" id="SSF53067">
    <property type="entry name" value="Actin-like ATPase domain"/>
    <property type="match status" value="2"/>
</dbReference>
<protein>
    <recommendedName>
        <fullName evidence="15 16">Type III pantothenate kinase</fullName>
        <ecNumber evidence="6 16">2.7.1.33</ecNumber>
    </recommendedName>
    <alternativeName>
        <fullName evidence="16">PanK-III</fullName>
    </alternativeName>
    <alternativeName>
        <fullName evidence="16">Pantothenic acid kinase</fullName>
    </alternativeName>
</protein>
<dbReference type="RefSeq" id="WP_301191947.1">
    <property type="nucleotide sequence ID" value="NZ_JAPDPJ010000052.1"/>
</dbReference>
<feature type="binding site" evidence="16">
    <location>
        <position position="120"/>
    </location>
    <ligand>
        <name>K(+)</name>
        <dbReference type="ChEBI" id="CHEBI:29103"/>
    </ligand>
</feature>
<evidence type="ECO:0000256" key="9">
    <source>
        <dbReference type="ARBA" id="ARBA00022741"/>
    </source>
</evidence>
<dbReference type="GO" id="GO:0015937">
    <property type="term" value="P:coenzyme A biosynthetic process"/>
    <property type="evidence" value="ECO:0007669"/>
    <property type="project" value="UniProtKB-UniRule"/>
</dbReference>
<evidence type="ECO:0000256" key="11">
    <source>
        <dbReference type="ARBA" id="ARBA00022840"/>
    </source>
</evidence>
<name>A0AAE3SGR6_9BACT</name>
<dbReference type="PANTHER" id="PTHR34265:SF1">
    <property type="entry name" value="TYPE III PANTOTHENATE KINASE"/>
    <property type="match status" value="1"/>
</dbReference>
<evidence type="ECO:0000256" key="2">
    <source>
        <dbReference type="ARBA" id="ARBA00001958"/>
    </source>
</evidence>
<evidence type="ECO:0000256" key="14">
    <source>
        <dbReference type="ARBA" id="ARBA00038036"/>
    </source>
</evidence>
<evidence type="ECO:0000256" key="4">
    <source>
        <dbReference type="ARBA" id="ARBA00005225"/>
    </source>
</evidence>
<comment type="cofactor">
    <cofactor evidence="16">
        <name>NH4(+)</name>
        <dbReference type="ChEBI" id="CHEBI:28938"/>
    </cofactor>
    <cofactor evidence="16">
        <name>K(+)</name>
        <dbReference type="ChEBI" id="CHEBI:29103"/>
    </cofactor>
    <text evidence="16">A monovalent cation. Ammonium or potassium.</text>
</comment>
<keyword evidence="13 16" id="KW-0173">Coenzyme A biosynthesis</keyword>
<comment type="subcellular location">
    <subcellularLocation>
        <location evidence="3 16">Cytoplasm</location>
    </subcellularLocation>
</comment>
<keyword evidence="7 16" id="KW-0963">Cytoplasm</keyword>
<feature type="active site" description="Proton acceptor" evidence="16">
    <location>
        <position position="99"/>
    </location>
</feature>
<reference evidence="17" key="1">
    <citation type="submission" date="2022-10" db="EMBL/GenBank/DDBJ databases">
        <authorList>
            <person name="Yu W.X."/>
        </authorList>
    </citation>
    <scope>NUCLEOTIDE SEQUENCE</scope>
    <source>
        <strain evidence="17">AAT</strain>
    </source>
</reference>
<dbReference type="GO" id="GO:0005524">
    <property type="term" value="F:ATP binding"/>
    <property type="evidence" value="ECO:0007669"/>
    <property type="project" value="UniProtKB-UniRule"/>
</dbReference>
<comment type="caution">
    <text evidence="17">The sequence shown here is derived from an EMBL/GenBank/DDBJ whole genome shotgun (WGS) entry which is preliminary data.</text>
</comment>
<feature type="binding site" evidence="16">
    <location>
        <position position="123"/>
    </location>
    <ligand>
        <name>ATP</name>
        <dbReference type="ChEBI" id="CHEBI:30616"/>
    </ligand>
</feature>
<feature type="binding site" evidence="16">
    <location>
        <position position="90"/>
    </location>
    <ligand>
        <name>substrate</name>
    </ligand>
</feature>
<evidence type="ECO:0000256" key="10">
    <source>
        <dbReference type="ARBA" id="ARBA00022777"/>
    </source>
</evidence>
<dbReference type="GO" id="GO:0046872">
    <property type="term" value="F:metal ion binding"/>
    <property type="evidence" value="ECO:0007669"/>
    <property type="project" value="UniProtKB-KW"/>
</dbReference>
<dbReference type="EMBL" id="JAPDPJ010000052">
    <property type="protein sequence ID" value="MCW3788387.1"/>
    <property type="molecule type" value="Genomic_DNA"/>
</dbReference>
<dbReference type="NCBIfam" id="TIGR00671">
    <property type="entry name" value="baf"/>
    <property type="match status" value="1"/>
</dbReference>
<accession>A0AAE3SGR6</accession>
<keyword evidence="12 16" id="KW-0630">Potassium</keyword>
<comment type="catalytic activity">
    <reaction evidence="1 16">
        <text>(R)-pantothenate + ATP = (R)-4'-phosphopantothenate + ADP + H(+)</text>
        <dbReference type="Rhea" id="RHEA:16373"/>
        <dbReference type="ChEBI" id="CHEBI:10986"/>
        <dbReference type="ChEBI" id="CHEBI:15378"/>
        <dbReference type="ChEBI" id="CHEBI:29032"/>
        <dbReference type="ChEBI" id="CHEBI:30616"/>
        <dbReference type="ChEBI" id="CHEBI:456216"/>
        <dbReference type="EC" id="2.7.1.33"/>
    </reaction>
</comment>
<keyword evidence="11 16" id="KW-0067">ATP-binding</keyword>
<dbReference type="HAMAP" id="MF_01274">
    <property type="entry name" value="Pantothen_kinase_3"/>
    <property type="match status" value="1"/>
</dbReference>
<comment type="similarity">
    <text evidence="14 16">Belongs to the type III pantothenate kinase family.</text>
</comment>
<dbReference type="Gene3D" id="3.30.420.40">
    <property type="match status" value="1"/>
</dbReference>
<comment type="subunit">
    <text evidence="5 16">Homodimer.</text>
</comment>
<evidence type="ECO:0000256" key="12">
    <source>
        <dbReference type="ARBA" id="ARBA00022958"/>
    </source>
</evidence>
<sequence>MNLVIDQGNTFIKIGVFDKGKLIHFDSYNFFDEKILADTMFRQKISKVIISSVKQDYADKESVLKPIGLPNCIETIILDSSTKIPIKNNYETPKTLGKDRVAALVGASSLYPGCPKLVIDAGTAITIDFLDENNCFLGGNISPGIQTRFKALHQNTGQLPLLKTNENSPFLGLNTANAIESGVQNGVIFEIERYIEHFISLNISTKTILTGGDAYFFAKNLKNPIFVNQNLVLTGLNTILEYNV</sequence>
<evidence type="ECO:0000256" key="5">
    <source>
        <dbReference type="ARBA" id="ARBA00011738"/>
    </source>
</evidence>
<evidence type="ECO:0000313" key="17">
    <source>
        <dbReference type="EMBL" id="MCW3788387.1"/>
    </source>
</evidence>
<evidence type="ECO:0000256" key="1">
    <source>
        <dbReference type="ARBA" id="ARBA00001206"/>
    </source>
</evidence>
<dbReference type="EC" id="2.7.1.33" evidence="6 16"/>
<proteinExistence type="inferred from homology"/>
<evidence type="ECO:0000256" key="15">
    <source>
        <dbReference type="ARBA" id="ARBA00040883"/>
    </source>
</evidence>